<dbReference type="GO" id="GO:0008237">
    <property type="term" value="F:metallopeptidase activity"/>
    <property type="evidence" value="ECO:0007669"/>
    <property type="project" value="UniProtKB-KW"/>
</dbReference>
<organism evidence="10 11">
    <name type="scientific">Actinocrispum wychmicini</name>
    <dbReference type="NCBI Taxonomy" id="1213861"/>
    <lineage>
        <taxon>Bacteria</taxon>
        <taxon>Bacillati</taxon>
        <taxon>Actinomycetota</taxon>
        <taxon>Actinomycetes</taxon>
        <taxon>Pseudonocardiales</taxon>
        <taxon>Pseudonocardiaceae</taxon>
        <taxon>Actinocrispum</taxon>
    </lineage>
</organism>
<evidence type="ECO:0000256" key="6">
    <source>
        <dbReference type="ARBA" id="ARBA00022670"/>
    </source>
</evidence>
<evidence type="ECO:0000256" key="2">
    <source>
        <dbReference type="ARBA" id="ARBA00001946"/>
    </source>
</evidence>
<evidence type="ECO:0000256" key="8">
    <source>
        <dbReference type="ARBA" id="ARBA00022801"/>
    </source>
</evidence>
<dbReference type="InterPro" id="IPR000787">
    <property type="entry name" value="Peptidase_M29"/>
</dbReference>
<comment type="cofactor">
    <cofactor evidence="2">
        <name>Mg(2+)</name>
        <dbReference type="ChEBI" id="CHEBI:18420"/>
    </cofactor>
</comment>
<accession>A0A4R2JHZ1</accession>
<name>A0A4R2JHZ1_9PSEU</name>
<dbReference type="PANTHER" id="PTHR34448:SF3">
    <property type="entry name" value="AMINOPEPTIDASE AMPS"/>
    <property type="match status" value="1"/>
</dbReference>
<dbReference type="Pfam" id="PF02073">
    <property type="entry name" value="Peptidase_M29"/>
    <property type="match status" value="1"/>
</dbReference>
<keyword evidence="8" id="KW-0378">Hydrolase</keyword>
<dbReference type="EMBL" id="SLWS01000005">
    <property type="protein sequence ID" value="TCO58347.1"/>
    <property type="molecule type" value="Genomic_DNA"/>
</dbReference>
<keyword evidence="5 10" id="KW-0031">Aminopeptidase</keyword>
<comment type="similarity">
    <text evidence="4">Belongs to the peptidase M29 family.</text>
</comment>
<dbReference type="OrthoDB" id="9803993at2"/>
<keyword evidence="11" id="KW-1185">Reference proteome</keyword>
<comment type="cofactor">
    <cofactor evidence="3">
        <name>Zn(2+)</name>
        <dbReference type="ChEBI" id="CHEBI:29105"/>
    </cofactor>
</comment>
<dbReference type="Gene3D" id="3.40.1830.10">
    <property type="entry name" value="Thermophilic metalloprotease (M29)"/>
    <property type="match status" value="1"/>
</dbReference>
<dbReference type="GO" id="GO:0046872">
    <property type="term" value="F:metal ion binding"/>
    <property type="evidence" value="ECO:0007669"/>
    <property type="project" value="UniProtKB-KW"/>
</dbReference>
<dbReference type="InterPro" id="IPR035097">
    <property type="entry name" value="M29_N-terminal"/>
</dbReference>
<evidence type="ECO:0000256" key="9">
    <source>
        <dbReference type="ARBA" id="ARBA00023049"/>
    </source>
</evidence>
<reference evidence="10 11" key="1">
    <citation type="submission" date="2019-03" db="EMBL/GenBank/DDBJ databases">
        <title>Genomic Encyclopedia of Type Strains, Phase IV (KMG-IV): sequencing the most valuable type-strain genomes for metagenomic binning, comparative biology and taxonomic classification.</title>
        <authorList>
            <person name="Goeker M."/>
        </authorList>
    </citation>
    <scope>NUCLEOTIDE SEQUENCE [LARGE SCALE GENOMIC DNA]</scope>
    <source>
        <strain evidence="10 11">DSM 45934</strain>
    </source>
</reference>
<evidence type="ECO:0000256" key="3">
    <source>
        <dbReference type="ARBA" id="ARBA00001947"/>
    </source>
</evidence>
<keyword evidence="7" id="KW-0479">Metal-binding</keyword>
<dbReference type="GO" id="GO:0004177">
    <property type="term" value="F:aminopeptidase activity"/>
    <property type="evidence" value="ECO:0007669"/>
    <property type="project" value="UniProtKB-KW"/>
</dbReference>
<keyword evidence="9" id="KW-0482">Metalloprotease</keyword>
<dbReference type="PANTHER" id="PTHR34448">
    <property type="entry name" value="AMINOPEPTIDASE"/>
    <property type="match status" value="1"/>
</dbReference>
<evidence type="ECO:0000313" key="11">
    <source>
        <dbReference type="Proteomes" id="UP000295680"/>
    </source>
</evidence>
<evidence type="ECO:0000256" key="5">
    <source>
        <dbReference type="ARBA" id="ARBA00022438"/>
    </source>
</evidence>
<keyword evidence="6" id="KW-0645">Protease</keyword>
<dbReference type="GO" id="GO:0006508">
    <property type="term" value="P:proteolysis"/>
    <property type="evidence" value="ECO:0007669"/>
    <property type="project" value="UniProtKB-KW"/>
</dbReference>
<evidence type="ECO:0000256" key="7">
    <source>
        <dbReference type="ARBA" id="ARBA00022723"/>
    </source>
</evidence>
<comment type="caution">
    <text evidence="10">The sequence shown here is derived from an EMBL/GenBank/DDBJ whole genome shotgun (WGS) entry which is preliminary data.</text>
</comment>
<comment type="cofactor">
    <cofactor evidence="1">
        <name>Co(2+)</name>
        <dbReference type="ChEBI" id="CHEBI:48828"/>
    </cofactor>
</comment>
<dbReference type="SUPFAM" id="SSF144052">
    <property type="entry name" value="Thermophilic metalloprotease-like"/>
    <property type="match status" value="1"/>
</dbReference>
<dbReference type="PRINTS" id="PR00919">
    <property type="entry name" value="THERMOPTASE"/>
</dbReference>
<sequence length="403" mass="44061">MISDSDLIAYVDLVLTVGVPVGDDDLVLINAEIEHAPLARALAEGAYARGARYVDIWYFDPHAKQSRTRHAEPATLAEVPAWLDHRNQELGERRGVLINIRGEAEPDLLSDVDPDRAGLDRMPGLVSRYRLQADNLVCWTIVAYPSAAWAQRVFGEPDMPRLWRHLKHFLRLDEPDPAAAWRARLDELAARATRLDELAFDAVHFAGPGTDLTIGLIPQANWQVVGHHATDGRFFVPNLPSEEVFTAPDYRRVDGTVRSTRPLALGSTVVRDLQLTFVDGRVRDVRATTGADAVRGQLATDWGAAQLGEVALVDGSSRIGQSGITFLETLLDENATCHLAWGFGIKPAVAGASELTAAELDAVGLNSSAVHTDFMVGGPEVTVTGIHRDGGRVDILRDDQWRL</sequence>
<proteinExistence type="inferred from homology"/>
<dbReference type="InterPro" id="IPR052170">
    <property type="entry name" value="M29_Exopeptidase"/>
</dbReference>
<protein>
    <submittedName>
        <fullName evidence="10">Aminopeptidase</fullName>
    </submittedName>
</protein>
<dbReference type="AlphaFoldDB" id="A0A4R2JHZ1"/>
<dbReference type="Proteomes" id="UP000295680">
    <property type="component" value="Unassembled WGS sequence"/>
</dbReference>
<dbReference type="RefSeq" id="WP_132119039.1">
    <property type="nucleotide sequence ID" value="NZ_SLWS01000005.1"/>
</dbReference>
<gene>
    <name evidence="10" type="ORF">EV192_105414</name>
</gene>
<evidence type="ECO:0000256" key="1">
    <source>
        <dbReference type="ARBA" id="ARBA00001941"/>
    </source>
</evidence>
<evidence type="ECO:0000313" key="10">
    <source>
        <dbReference type="EMBL" id="TCO58347.1"/>
    </source>
</evidence>
<evidence type="ECO:0000256" key="4">
    <source>
        <dbReference type="ARBA" id="ARBA00008236"/>
    </source>
</evidence>